<proteinExistence type="predicted"/>
<dbReference type="EMBL" id="QUBQ01000005">
    <property type="protein sequence ID" value="REK71614.1"/>
    <property type="molecule type" value="Genomic_DNA"/>
</dbReference>
<evidence type="ECO:0000313" key="3">
    <source>
        <dbReference type="Proteomes" id="UP000261905"/>
    </source>
</evidence>
<evidence type="ECO:0000313" key="2">
    <source>
        <dbReference type="EMBL" id="REK71614.1"/>
    </source>
</evidence>
<dbReference type="SUPFAM" id="SSF159713">
    <property type="entry name" value="Dhaf3308-like"/>
    <property type="match status" value="1"/>
</dbReference>
<comment type="caution">
    <text evidence="2">The sequence shown here is derived from an EMBL/GenBank/DDBJ whole genome shotgun (WGS) entry which is preliminary data.</text>
</comment>
<sequence length="301" mass="34084">MRIEQIALNTLVREGLINSSTAIRTIDGSRSFVLVELENGNIGTAMNYDVYPFRPNIYEKSQGIVNSLYSSLKTDPWLLETILMKEPNKLNLTEQAIKIAILSALSQPLFEKDILRMNGLNSVTVTYEEHHFPKKPNDSRRILYRLLGDNSVVGVIGFGGMLEIFSDLPYVKEVHFIDKHIIHRVETLESTVTKLNSKAKYEKVVYQGSDINTGLEKCSVVAITASSLCNATIDHLISQLKGKKIIVQGPSGAIVPSAFIEKGVSLLCTELKDTRYKEAYFFDDRIYDWFTEFDNRVYIYL</sequence>
<feature type="domain" description="Putative heavy-metal chelation" evidence="1">
    <location>
        <begin position="188"/>
        <end position="267"/>
    </location>
</feature>
<reference evidence="2 3" key="1">
    <citation type="submission" date="2018-08" db="EMBL/GenBank/DDBJ databases">
        <title>Paenibacillus sp. M4BSY-1, whole genome shotgun sequence.</title>
        <authorList>
            <person name="Tuo L."/>
        </authorList>
    </citation>
    <scope>NUCLEOTIDE SEQUENCE [LARGE SCALE GENOMIC DNA]</scope>
    <source>
        <strain evidence="2 3">M4BSY-1</strain>
    </source>
</reference>
<dbReference type="Proteomes" id="UP000261905">
    <property type="component" value="Unassembled WGS sequence"/>
</dbReference>
<dbReference type="AlphaFoldDB" id="A0A371P6M8"/>
<dbReference type="Gene3D" id="3.40.50.11590">
    <property type="match status" value="1"/>
</dbReference>
<protein>
    <recommendedName>
        <fullName evidence="1">Putative heavy-metal chelation domain-containing protein</fullName>
    </recommendedName>
</protein>
<dbReference type="InterPro" id="IPR007161">
    <property type="entry name" value="DUF364"/>
</dbReference>
<keyword evidence="3" id="KW-1185">Reference proteome</keyword>
<accession>A0A371P6M8</accession>
<dbReference type="RefSeq" id="WP_116048937.1">
    <property type="nucleotide sequence ID" value="NZ_QUBQ01000005.1"/>
</dbReference>
<name>A0A371P6M8_9BACL</name>
<dbReference type="Pfam" id="PF04016">
    <property type="entry name" value="DUF364"/>
    <property type="match status" value="1"/>
</dbReference>
<evidence type="ECO:0000259" key="1">
    <source>
        <dbReference type="Pfam" id="PF04016"/>
    </source>
</evidence>
<organism evidence="2 3">
    <name type="scientific">Paenibacillus paeoniae</name>
    <dbReference type="NCBI Taxonomy" id="2292705"/>
    <lineage>
        <taxon>Bacteria</taxon>
        <taxon>Bacillati</taxon>
        <taxon>Bacillota</taxon>
        <taxon>Bacilli</taxon>
        <taxon>Bacillales</taxon>
        <taxon>Paenibacillaceae</taxon>
        <taxon>Paenibacillus</taxon>
    </lineage>
</organism>
<dbReference type="OrthoDB" id="9812921at2"/>
<gene>
    <name evidence="2" type="ORF">DX130_21750</name>
</gene>